<feature type="modified residue" description="4-aspartylphosphate" evidence="2">
    <location>
        <position position="64"/>
    </location>
</feature>
<protein>
    <submittedName>
        <fullName evidence="4">LuxR C-terminal-related transcriptional regulator</fullName>
    </submittedName>
</protein>
<evidence type="ECO:0000256" key="2">
    <source>
        <dbReference type="PROSITE-ProRule" id="PRU00169"/>
    </source>
</evidence>
<dbReference type="SUPFAM" id="SSF46894">
    <property type="entry name" value="C-terminal effector domain of the bipartite response regulators"/>
    <property type="match status" value="1"/>
</dbReference>
<gene>
    <name evidence="4" type="ORF">ACFSBI_01035</name>
</gene>
<dbReference type="EMBL" id="JBHUEA010000001">
    <property type="protein sequence ID" value="MFD1720120.1"/>
    <property type="molecule type" value="Genomic_DNA"/>
</dbReference>
<dbReference type="InterPro" id="IPR039420">
    <property type="entry name" value="WalR-like"/>
</dbReference>
<evidence type="ECO:0000313" key="4">
    <source>
        <dbReference type="EMBL" id="MFD1720120.1"/>
    </source>
</evidence>
<dbReference type="PANTHER" id="PTHR43214">
    <property type="entry name" value="TWO-COMPONENT RESPONSE REGULATOR"/>
    <property type="match status" value="1"/>
</dbReference>
<dbReference type="Proteomes" id="UP001597347">
    <property type="component" value="Unassembled WGS sequence"/>
</dbReference>
<dbReference type="InterPro" id="IPR001789">
    <property type="entry name" value="Sig_transdc_resp-reg_receiver"/>
</dbReference>
<keyword evidence="5" id="KW-1185">Reference proteome</keyword>
<dbReference type="InterPro" id="IPR016032">
    <property type="entry name" value="Sig_transdc_resp-reg_C-effctor"/>
</dbReference>
<comment type="caution">
    <text evidence="4">The sequence shown here is derived from an EMBL/GenBank/DDBJ whole genome shotgun (WGS) entry which is preliminary data.</text>
</comment>
<organism evidence="4 5">
    <name type="scientific">Amnibacterium endophyticum</name>
    <dbReference type="NCBI Taxonomy" id="2109337"/>
    <lineage>
        <taxon>Bacteria</taxon>
        <taxon>Bacillati</taxon>
        <taxon>Actinomycetota</taxon>
        <taxon>Actinomycetes</taxon>
        <taxon>Micrococcales</taxon>
        <taxon>Microbacteriaceae</taxon>
        <taxon>Amnibacterium</taxon>
    </lineage>
</organism>
<dbReference type="InterPro" id="IPR036388">
    <property type="entry name" value="WH-like_DNA-bd_sf"/>
</dbReference>
<dbReference type="SMART" id="SM00421">
    <property type="entry name" value="HTH_LUXR"/>
    <property type="match status" value="1"/>
</dbReference>
<evidence type="ECO:0000313" key="5">
    <source>
        <dbReference type="Proteomes" id="UP001597347"/>
    </source>
</evidence>
<dbReference type="PROSITE" id="PS50110">
    <property type="entry name" value="RESPONSE_REGULATORY"/>
    <property type="match status" value="1"/>
</dbReference>
<dbReference type="Gene3D" id="1.10.10.10">
    <property type="entry name" value="Winged helix-like DNA-binding domain superfamily/Winged helix DNA-binding domain"/>
    <property type="match status" value="1"/>
</dbReference>
<dbReference type="PROSITE" id="PS00622">
    <property type="entry name" value="HTH_LUXR_1"/>
    <property type="match status" value="1"/>
</dbReference>
<feature type="domain" description="Response regulatory" evidence="3">
    <location>
        <begin position="15"/>
        <end position="128"/>
    </location>
</feature>
<evidence type="ECO:0000259" key="3">
    <source>
        <dbReference type="PROSITE" id="PS50110"/>
    </source>
</evidence>
<dbReference type="Pfam" id="PF00196">
    <property type="entry name" value="GerE"/>
    <property type="match status" value="1"/>
</dbReference>
<dbReference type="RefSeq" id="WP_377931327.1">
    <property type="nucleotide sequence ID" value="NZ_JBHUEA010000001.1"/>
</dbReference>
<keyword evidence="2" id="KW-0597">Phosphoprotein</keyword>
<dbReference type="PRINTS" id="PR00038">
    <property type="entry name" value="HTHLUXR"/>
</dbReference>
<dbReference type="InterPro" id="IPR000792">
    <property type="entry name" value="Tscrpt_reg_LuxR_C"/>
</dbReference>
<dbReference type="PANTHER" id="PTHR43214:SF42">
    <property type="entry name" value="TRANSCRIPTIONAL REGULATORY PROTEIN DESR"/>
    <property type="match status" value="1"/>
</dbReference>
<evidence type="ECO:0000256" key="1">
    <source>
        <dbReference type="ARBA" id="ARBA00023125"/>
    </source>
</evidence>
<keyword evidence="1" id="KW-0238">DNA-binding</keyword>
<reference evidence="5" key="1">
    <citation type="journal article" date="2019" name="Int. J. Syst. Evol. Microbiol.">
        <title>The Global Catalogue of Microorganisms (GCM) 10K type strain sequencing project: providing services to taxonomists for standard genome sequencing and annotation.</title>
        <authorList>
            <consortium name="The Broad Institute Genomics Platform"/>
            <consortium name="The Broad Institute Genome Sequencing Center for Infectious Disease"/>
            <person name="Wu L."/>
            <person name="Ma J."/>
        </authorList>
    </citation>
    <scope>NUCLEOTIDE SEQUENCE [LARGE SCALE GENOMIC DNA]</scope>
    <source>
        <strain evidence="5">CGMCC 1.12471</strain>
    </source>
</reference>
<sequence length="224" mass="23962">MRDPRDDATTTSSTLVALIDDHEIVDYAVEAAVAAIPRLRLAGSARTVDDLLARRLGAGLVLLDLRLADGSSPAANIRRLRTAGSQVLAFTSGESPYLMRLALQSDVLGVVRKSEPLAALVHAIELASAGRPVVTGEWAHAIETDPAVGQARLSAQEARVLTRFADGARAQDVAEELHITVGTLEDYVRRIRAKYADVGRPATTKVDLFKRAVEDGLLPGPTLR</sequence>
<dbReference type="SUPFAM" id="SSF52172">
    <property type="entry name" value="CheY-like"/>
    <property type="match status" value="1"/>
</dbReference>
<proteinExistence type="predicted"/>
<name>A0ABW4L9J6_9MICO</name>
<dbReference type="InterPro" id="IPR011006">
    <property type="entry name" value="CheY-like_superfamily"/>
</dbReference>
<accession>A0ABW4L9J6</accession>
<dbReference type="Gene3D" id="3.40.50.2300">
    <property type="match status" value="1"/>
</dbReference>